<dbReference type="FunFam" id="3.40.50.1100:FF:000005">
    <property type="entry name" value="Threonine dehydratase catabolic"/>
    <property type="match status" value="1"/>
</dbReference>
<evidence type="ECO:0000256" key="2">
    <source>
        <dbReference type="ARBA" id="ARBA00010869"/>
    </source>
</evidence>
<sequence length="337" mass="34743">MNDLAPHPWHLTAPSFPEIEDAAGRIRGVLVETPLLESERLNARLGGRLLVKAEGLQRTGSFKARGAWNRLSLLSAEERTRGVVAFSSGNHAQAVAWAGRRLGIGTVVIAMPADAPAAKIERTRGWGAEVVLYDRASEDREALGRRLAAERGLILVPPYDDRRVIAGAATLGLEVARQAEAMGAVPDVLLVCCAGGGLTAGCALAWEALLPAARVFAVEPQGFDDTARSLAAGIRLGNAPGATSICDAVLAPMPGALTFSINAPRLGGGLVVSDAEALAAMRVAFEEFGLVVEPGGAVALAAALAGRLPVAGRTVAVALTGANVDPGMYRRALAASS</sequence>
<reference evidence="6 7" key="1">
    <citation type="submission" date="2020-08" db="EMBL/GenBank/DDBJ databases">
        <title>Genomic Encyclopedia of Type Strains, Phase IV (KMG-IV): sequencing the most valuable type-strain genomes for metagenomic binning, comparative biology and taxonomic classification.</title>
        <authorList>
            <person name="Goeker M."/>
        </authorList>
    </citation>
    <scope>NUCLEOTIDE SEQUENCE [LARGE SCALE GENOMIC DNA]</scope>
    <source>
        <strain evidence="6 7">DSM 25622</strain>
    </source>
</reference>
<dbReference type="PANTHER" id="PTHR48078:SF6">
    <property type="entry name" value="L-THREONINE DEHYDRATASE CATABOLIC TDCB"/>
    <property type="match status" value="1"/>
</dbReference>
<keyword evidence="7" id="KW-1185">Reference proteome</keyword>
<dbReference type="InterPro" id="IPR036052">
    <property type="entry name" value="TrpB-like_PALP_sf"/>
</dbReference>
<comment type="cofactor">
    <cofactor evidence="1">
        <name>pyridoxal 5'-phosphate</name>
        <dbReference type="ChEBI" id="CHEBI:597326"/>
    </cofactor>
</comment>
<dbReference type="AlphaFoldDB" id="A0A840YCK5"/>
<evidence type="ECO:0000256" key="1">
    <source>
        <dbReference type="ARBA" id="ARBA00001933"/>
    </source>
</evidence>
<name>A0A840YCK5_9PROT</name>
<dbReference type="EMBL" id="JACIJD010000007">
    <property type="protein sequence ID" value="MBB5693831.1"/>
    <property type="molecule type" value="Genomic_DNA"/>
</dbReference>
<dbReference type="GO" id="GO:0009097">
    <property type="term" value="P:isoleucine biosynthetic process"/>
    <property type="evidence" value="ECO:0007669"/>
    <property type="project" value="TreeGrafter"/>
</dbReference>
<organism evidence="6 7">
    <name type="scientific">Muricoccus pecuniae</name>
    <dbReference type="NCBI Taxonomy" id="693023"/>
    <lineage>
        <taxon>Bacteria</taxon>
        <taxon>Pseudomonadati</taxon>
        <taxon>Pseudomonadota</taxon>
        <taxon>Alphaproteobacteria</taxon>
        <taxon>Acetobacterales</taxon>
        <taxon>Roseomonadaceae</taxon>
        <taxon>Muricoccus</taxon>
    </lineage>
</organism>
<dbReference type="Gene3D" id="3.40.50.1100">
    <property type="match status" value="2"/>
</dbReference>
<keyword evidence="4 6" id="KW-0456">Lyase</keyword>
<evidence type="ECO:0000259" key="5">
    <source>
        <dbReference type="Pfam" id="PF00291"/>
    </source>
</evidence>
<feature type="domain" description="Tryptophan synthase beta chain-like PALP" evidence="5">
    <location>
        <begin position="31"/>
        <end position="321"/>
    </location>
</feature>
<dbReference type="InterPro" id="IPR050147">
    <property type="entry name" value="Ser/Thr_Dehydratase"/>
</dbReference>
<evidence type="ECO:0000313" key="7">
    <source>
        <dbReference type="Proteomes" id="UP000580654"/>
    </source>
</evidence>
<dbReference type="GO" id="GO:0003941">
    <property type="term" value="F:L-serine ammonia-lyase activity"/>
    <property type="evidence" value="ECO:0007669"/>
    <property type="project" value="TreeGrafter"/>
</dbReference>
<dbReference type="CDD" id="cd01562">
    <property type="entry name" value="Thr-dehyd"/>
    <property type="match status" value="1"/>
</dbReference>
<comment type="caution">
    <text evidence="6">The sequence shown here is derived from an EMBL/GenBank/DDBJ whole genome shotgun (WGS) entry which is preliminary data.</text>
</comment>
<comment type="similarity">
    <text evidence="2">Belongs to the serine/threonine dehydratase family.</text>
</comment>
<dbReference type="RefSeq" id="WP_184516733.1">
    <property type="nucleotide sequence ID" value="NZ_JACIJD010000007.1"/>
</dbReference>
<dbReference type="GO" id="GO:0004794">
    <property type="term" value="F:threonine deaminase activity"/>
    <property type="evidence" value="ECO:0007669"/>
    <property type="project" value="UniProtKB-EC"/>
</dbReference>
<dbReference type="InterPro" id="IPR000634">
    <property type="entry name" value="Ser/Thr_deHydtase_PyrdxlP-BS"/>
</dbReference>
<dbReference type="GO" id="GO:0006565">
    <property type="term" value="P:L-serine catabolic process"/>
    <property type="evidence" value="ECO:0007669"/>
    <property type="project" value="TreeGrafter"/>
</dbReference>
<dbReference type="InterPro" id="IPR001926">
    <property type="entry name" value="TrpB-like_PALP"/>
</dbReference>
<evidence type="ECO:0000256" key="3">
    <source>
        <dbReference type="ARBA" id="ARBA00022898"/>
    </source>
</evidence>
<proteinExistence type="inferred from homology"/>
<dbReference type="GO" id="GO:0006567">
    <property type="term" value="P:L-threonine catabolic process"/>
    <property type="evidence" value="ECO:0007669"/>
    <property type="project" value="TreeGrafter"/>
</dbReference>
<dbReference type="PROSITE" id="PS00165">
    <property type="entry name" value="DEHYDRATASE_SER_THR"/>
    <property type="match status" value="1"/>
</dbReference>
<dbReference type="PANTHER" id="PTHR48078">
    <property type="entry name" value="THREONINE DEHYDRATASE, MITOCHONDRIAL-RELATED"/>
    <property type="match status" value="1"/>
</dbReference>
<dbReference type="SUPFAM" id="SSF53686">
    <property type="entry name" value="Tryptophan synthase beta subunit-like PLP-dependent enzymes"/>
    <property type="match status" value="1"/>
</dbReference>
<evidence type="ECO:0000313" key="6">
    <source>
        <dbReference type="EMBL" id="MBB5693831.1"/>
    </source>
</evidence>
<dbReference type="Pfam" id="PF00291">
    <property type="entry name" value="PALP"/>
    <property type="match status" value="1"/>
</dbReference>
<dbReference type="Proteomes" id="UP000580654">
    <property type="component" value="Unassembled WGS sequence"/>
</dbReference>
<evidence type="ECO:0000256" key="4">
    <source>
        <dbReference type="ARBA" id="ARBA00023239"/>
    </source>
</evidence>
<gene>
    <name evidence="6" type="ORF">FHS87_001868</name>
</gene>
<protein>
    <submittedName>
        <fullName evidence="6">Threonine dehydratase</fullName>
        <ecNumber evidence="6">4.3.1.19</ecNumber>
    </submittedName>
</protein>
<accession>A0A840YCK5</accession>
<dbReference type="EC" id="4.3.1.19" evidence="6"/>
<dbReference type="GO" id="GO:0030170">
    <property type="term" value="F:pyridoxal phosphate binding"/>
    <property type="evidence" value="ECO:0007669"/>
    <property type="project" value="InterPro"/>
</dbReference>
<keyword evidence="3" id="KW-0663">Pyridoxal phosphate</keyword>